<dbReference type="Gene3D" id="3.30.450.20">
    <property type="entry name" value="PAS domain"/>
    <property type="match status" value="2"/>
</dbReference>
<dbReference type="InterPro" id="IPR036890">
    <property type="entry name" value="HATPase_C_sf"/>
</dbReference>
<dbReference type="InterPro" id="IPR010559">
    <property type="entry name" value="Sig_transdc_His_kin_internal"/>
</dbReference>
<feature type="transmembrane region" description="Helical" evidence="10">
    <location>
        <begin position="36"/>
        <end position="62"/>
    </location>
</feature>
<evidence type="ECO:0000256" key="6">
    <source>
        <dbReference type="ARBA" id="ARBA00022777"/>
    </source>
</evidence>
<dbReference type="Pfam" id="PF06580">
    <property type="entry name" value="His_kinase"/>
    <property type="match status" value="1"/>
</dbReference>
<dbReference type="SUPFAM" id="SSF158472">
    <property type="entry name" value="HAMP domain-like"/>
    <property type="match status" value="1"/>
</dbReference>
<dbReference type="InterPro" id="IPR033479">
    <property type="entry name" value="dCache_1"/>
</dbReference>
<dbReference type="InterPro" id="IPR003594">
    <property type="entry name" value="HATPase_dom"/>
</dbReference>
<dbReference type="SUPFAM" id="SSF55874">
    <property type="entry name" value="ATPase domain of HSP90 chaperone/DNA topoisomerase II/histidine kinase"/>
    <property type="match status" value="1"/>
</dbReference>
<keyword evidence="3" id="KW-0597">Phosphoprotein</keyword>
<evidence type="ECO:0000256" key="1">
    <source>
        <dbReference type="ARBA" id="ARBA00004651"/>
    </source>
</evidence>
<keyword evidence="6 12" id="KW-0418">Kinase</keyword>
<gene>
    <name evidence="12" type="ORF">D7Z26_17280</name>
</gene>
<keyword evidence="4" id="KW-0808">Transferase</keyword>
<dbReference type="Proteomes" id="UP000282076">
    <property type="component" value="Unassembled WGS sequence"/>
</dbReference>
<dbReference type="CDD" id="cd12912">
    <property type="entry name" value="PDC2_MCP_like"/>
    <property type="match status" value="1"/>
</dbReference>
<comment type="subcellular location">
    <subcellularLocation>
        <location evidence="1">Cell membrane</location>
        <topology evidence="1">Multi-pass membrane protein</topology>
    </subcellularLocation>
</comment>
<sequence>MRFCYNNSISSNRPEVRAMASRLSGRLNRMVSQLSLFYKLFYGTILIVLAILLFSSATSYLYTRNIFEEQAVDTTARLVDNINKGFEDNLDQVDRIIMSMYSDADNNNSKTGLREVLSPEPFVSLTDQYSAIMAMQAFFERLLNLRSDFNSVYIYVTPIKQYSYSVYGATKPQYDPTGEEWYRKTVAADGKTVISAPHKPFQLKYDKDVISFSRVLKGFSQGANAANGVILIDLSMDALTNIVKKANLSETTSVLLLSGEGRTVYSDTPSLDGGALDPTIIRRMDKAPSGSFSAEIAGTRYLLSYSTLEVTGWKSVTLTPYSELNKSGNRLLSVYLLLAVAALLLTILMAFLLSKKIFRPIQHLKKGIVQVKQGNFDVQLEPTSQDELGQLVFSFNGMVGTIKSLIVENYEEQLARQNAEFKYLQSQINPHFIYNTLQIVSGMAAVHQVPDIGTVSKSLAKMLRYGINMQQSTVPVRDEIDNVICYMDIQKLRFRGYFDYDLDIDEEVYGYTVVKLILQPIVENSITHGLEAKEEGGRVRISGRLENGYLQLEVYDNGIGMTTEDTERLMTSIRVSDSESSRPAQGKSGGSGHSVGLKNINQRIRMIYGPEYGLVIDSKKDEWTRVMIRIPAKESEVHAG</sequence>
<dbReference type="GO" id="GO:0005886">
    <property type="term" value="C:plasma membrane"/>
    <property type="evidence" value="ECO:0007669"/>
    <property type="project" value="UniProtKB-SubCell"/>
</dbReference>
<evidence type="ECO:0000256" key="8">
    <source>
        <dbReference type="ARBA" id="ARBA00023136"/>
    </source>
</evidence>
<organism evidence="12 13">
    <name type="scientific">Cohnella endophytica</name>
    <dbReference type="NCBI Taxonomy" id="2419778"/>
    <lineage>
        <taxon>Bacteria</taxon>
        <taxon>Bacillati</taxon>
        <taxon>Bacillota</taxon>
        <taxon>Bacilli</taxon>
        <taxon>Bacillales</taxon>
        <taxon>Paenibacillaceae</taxon>
        <taxon>Cohnella</taxon>
    </lineage>
</organism>
<keyword evidence="13" id="KW-1185">Reference proteome</keyword>
<keyword evidence="5 10" id="KW-0812">Transmembrane</keyword>
<dbReference type="PANTHER" id="PTHR34220:SF7">
    <property type="entry name" value="SENSOR HISTIDINE KINASE YPDA"/>
    <property type="match status" value="1"/>
</dbReference>
<dbReference type="EMBL" id="RBZM01000007">
    <property type="protein sequence ID" value="RKP51539.1"/>
    <property type="molecule type" value="Genomic_DNA"/>
</dbReference>
<feature type="region of interest" description="Disordered" evidence="9">
    <location>
        <begin position="573"/>
        <end position="596"/>
    </location>
</feature>
<dbReference type="Gene3D" id="3.30.565.10">
    <property type="entry name" value="Histidine kinase-like ATPase, C-terminal domain"/>
    <property type="match status" value="1"/>
</dbReference>
<feature type="transmembrane region" description="Helical" evidence="10">
    <location>
        <begin position="332"/>
        <end position="353"/>
    </location>
</feature>
<dbReference type="Pfam" id="PF02518">
    <property type="entry name" value="HATPase_c"/>
    <property type="match status" value="1"/>
</dbReference>
<dbReference type="Pfam" id="PF00672">
    <property type="entry name" value="HAMP"/>
    <property type="match status" value="1"/>
</dbReference>
<evidence type="ECO:0000313" key="12">
    <source>
        <dbReference type="EMBL" id="RKP51539.1"/>
    </source>
</evidence>
<evidence type="ECO:0000256" key="4">
    <source>
        <dbReference type="ARBA" id="ARBA00022679"/>
    </source>
</evidence>
<dbReference type="SMART" id="SM00304">
    <property type="entry name" value="HAMP"/>
    <property type="match status" value="1"/>
</dbReference>
<comment type="caution">
    <text evidence="12">The sequence shown here is derived from an EMBL/GenBank/DDBJ whole genome shotgun (WGS) entry which is preliminary data.</text>
</comment>
<evidence type="ECO:0000313" key="13">
    <source>
        <dbReference type="Proteomes" id="UP000282076"/>
    </source>
</evidence>
<evidence type="ECO:0000256" key="3">
    <source>
        <dbReference type="ARBA" id="ARBA00022553"/>
    </source>
</evidence>
<evidence type="ECO:0000256" key="10">
    <source>
        <dbReference type="SAM" id="Phobius"/>
    </source>
</evidence>
<evidence type="ECO:0000256" key="5">
    <source>
        <dbReference type="ARBA" id="ARBA00022692"/>
    </source>
</evidence>
<accession>A0A494XTX1</accession>
<name>A0A494XTX1_9BACL</name>
<keyword evidence="7 10" id="KW-1133">Transmembrane helix</keyword>
<protein>
    <submittedName>
        <fullName evidence="12">Sensor histidine kinase</fullName>
    </submittedName>
</protein>
<evidence type="ECO:0000256" key="9">
    <source>
        <dbReference type="SAM" id="MobiDB-lite"/>
    </source>
</evidence>
<dbReference type="Pfam" id="PF02743">
    <property type="entry name" value="dCache_1"/>
    <property type="match status" value="1"/>
</dbReference>
<dbReference type="PANTHER" id="PTHR34220">
    <property type="entry name" value="SENSOR HISTIDINE KINASE YPDA"/>
    <property type="match status" value="1"/>
</dbReference>
<keyword evidence="8 10" id="KW-0472">Membrane</keyword>
<dbReference type="InterPro" id="IPR003660">
    <property type="entry name" value="HAMP_dom"/>
</dbReference>
<feature type="domain" description="HAMP" evidence="11">
    <location>
        <begin position="355"/>
        <end position="407"/>
    </location>
</feature>
<dbReference type="Gene3D" id="6.10.340.10">
    <property type="match status" value="1"/>
</dbReference>
<dbReference type="PROSITE" id="PS50885">
    <property type="entry name" value="HAMP"/>
    <property type="match status" value="1"/>
</dbReference>
<dbReference type="CDD" id="cd06225">
    <property type="entry name" value="HAMP"/>
    <property type="match status" value="1"/>
</dbReference>
<dbReference type="SMART" id="SM00387">
    <property type="entry name" value="HATPase_c"/>
    <property type="match status" value="1"/>
</dbReference>
<reference evidence="12 13" key="1">
    <citation type="submission" date="2018-10" db="EMBL/GenBank/DDBJ databases">
        <title>Cohnella sp. M2MS4P-1, whole genome shotgun sequence.</title>
        <authorList>
            <person name="Tuo L."/>
        </authorList>
    </citation>
    <scope>NUCLEOTIDE SEQUENCE [LARGE SCALE GENOMIC DNA]</scope>
    <source>
        <strain evidence="12 13">M2MS4P-1</strain>
    </source>
</reference>
<dbReference type="GO" id="GO:0000155">
    <property type="term" value="F:phosphorelay sensor kinase activity"/>
    <property type="evidence" value="ECO:0007669"/>
    <property type="project" value="InterPro"/>
</dbReference>
<evidence type="ECO:0000259" key="11">
    <source>
        <dbReference type="PROSITE" id="PS50885"/>
    </source>
</evidence>
<keyword evidence="2" id="KW-1003">Cell membrane</keyword>
<dbReference type="InterPro" id="IPR050640">
    <property type="entry name" value="Bact_2-comp_sensor_kinase"/>
</dbReference>
<evidence type="ECO:0000256" key="7">
    <source>
        <dbReference type="ARBA" id="ARBA00022989"/>
    </source>
</evidence>
<proteinExistence type="predicted"/>
<dbReference type="AlphaFoldDB" id="A0A494XTX1"/>
<evidence type="ECO:0000256" key="2">
    <source>
        <dbReference type="ARBA" id="ARBA00022475"/>
    </source>
</evidence>